<keyword evidence="4 7" id="KW-0812">Transmembrane</keyword>
<dbReference type="GO" id="GO:0005886">
    <property type="term" value="C:plasma membrane"/>
    <property type="evidence" value="ECO:0007669"/>
    <property type="project" value="TreeGrafter"/>
</dbReference>
<accession>A0A1D2VL82</accession>
<dbReference type="Pfam" id="PF13967">
    <property type="entry name" value="RSN1_TM"/>
    <property type="match status" value="1"/>
</dbReference>
<feature type="domain" description="CSC1/OSCA1-like 7TM region" evidence="8">
    <location>
        <begin position="379"/>
        <end position="652"/>
    </location>
</feature>
<evidence type="ECO:0000259" key="9">
    <source>
        <dbReference type="Pfam" id="PF12621"/>
    </source>
</evidence>
<protein>
    <submittedName>
        <fullName evidence="12">DUF221-domain-containing protein</fullName>
    </submittedName>
</protein>
<comment type="similarity">
    <text evidence="2">Belongs to the CSC1 (TC 1.A.17) family.</text>
</comment>
<organism evidence="12 13">
    <name type="scientific">Ascoidea rubescens DSM 1968</name>
    <dbReference type="NCBI Taxonomy" id="1344418"/>
    <lineage>
        <taxon>Eukaryota</taxon>
        <taxon>Fungi</taxon>
        <taxon>Dikarya</taxon>
        <taxon>Ascomycota</taxon>
        <taxon>Saccharomycotina</taxon>
        <taxon>Saccharomycetes</taxon>
        <taxon>Ascoideaceae</taxon>
        <taxon>Ascoidea</taxon>
    </lineage>
</organism>
<evidence type="ECO:0000259" key="10">
    <source>
        <dbReference type="Pfam" id="PF13967"/>
    </source>
</evidence>
<evidence type="ECO:0000259" key="11">
    <source>
        <dbReference type="Pfam" id="PF14703"/>
    </source>
</evidence>
<feature type="transmembrane region" description="Helical" evidence="7">
    <location>
        <begin position="427"/>
        <end position="453"/>
    </location>
</feature>
<dbReference type="OrthoDB" id="1076608at2759"/>
<dbReference type="InterPro" id="IPR022257">
    <property type="entry name" value="PHM7_ext"/>
</dbReference>
<dbReference type="FunCoup" id="A0A1D2VL82">
    <property type="interactions" value="176"/>
</dbReference>
<evidence type="ECO:0000256" key="3">
    <source>
        <dbReference type="ARBA" id="ARBA00022448"/>
    </source>
</evidence>
<dbReference type="InterPro" id="IPR027815">
    <property type="entry name" value="CSC1/OSCA1-like_cyt"/>
</dbReference>
<feature type="domain" description="CSC1/OSCA1-like cytosolic" evidence="11">
    <location>
        <begin position="190"/>
        <end position="368"/>
    </location>
</feature>
<evidence type="ECO:0000313" key="12">
    <source>
        <dbReference type="EMBL" id="ODV62363.1"/>
    </source>
</evidence>
<feature type="transmembrane region" description="Helical" evidence="7">
    <location>
        <begin position="569"/>
        <end position="589"/>
    </location>
</feature>
<keyword evidence="6 7" id="KW-0472">Membrane</keyword>
<keyword evidence="3" id="KW-0813">Transport</keyword>
<dbReference type="Pfam" id="PF12621">
    <property type="entry name" value="PHM7_ext"/>
    <property type="match status" value="1"/>
</dbReference>
<proteinExistence type="inferred from homology"/>
<dbReference type="InParanoid" id="A0A1D2VL82"/>
<feature type="domain" description="CSC1/OSCA1-like N-terminal transmembrane" evidence="10">
    <location>
        <begin position="15"/>
        <end position="167"/>
    </location>
</feature>
<evidence type="ECO:0000259" key="8">
    <source>
        <dbReference type="Pfam" id="PF02714"/>
    </source>
</evidence>
<gene>
    <name evidence="12" type="ORF">ASCRUDRAFT_55551</name>
</gene>
<dbReference type="RefSeq" id="XP_020048670.1">
    <property type="nucleotide sequence ID" value="XM_020191162.1"/>
</dbReference>
<reference evidence="13" key="1">
    <citation type="submission" date="2016-05" db="EMBL/GenBank/DDBJ databases">
        <title>Comparative genomics of biotechnologically important yeasts.</title>
        <authorList>
            <consortium name="DOE Joint Genome Institute"/>
            <person name="Riley R."/>
            <person name="Haridas S."/>
            <person name="Wolfe K.H."/>
            <person name="Lopes M.R."/>
            <person name="Hittinger C.T."/>
            <person name="Goker M."/>
            <person name="Salamov A."/>
            <person name="Wisecaver J."/>
            <person name="Long T.M."/>
            <person name="Aerts A.L."/>
            <person name="Barry K."/>
            <person name="Choi C."/>
            <person name="Clum A."/>
            <person name="Coughlan A.Y."/>
            <person name="Deshpande S."/>
            <person name="Douglass A.P."/>
            <person name="Hanson S.J."/>
            <person name="Klenk H.-P."/>
            <person name="Labutti K."/>
            <person name="Lapidus A."/>
            <person name="Lindquist E."/>
            <person name="Lipzen A."/>
            <person name="Meier-Kolthoff J.P."/>
            <person name="Ohm R.A."/>
            <person name="Otillar R.P."/>
            <person name="Pangilinan J."/>
            <person name="Peng Y."/>
            <person name="Rokas A."/>
            <person name="Rosa C.A."/>
            <person name="Scheuner C."/>
            <person name="Sibirny A.A."/>
            <person name="Slot J.C."/>
            <person name="Stielow J.B."/>
            <person name="Sun H."/>
            <person name="Kurtzman C.P."/>
            <person name="Blackwell M."/>
            <person name="Grigoriev I.V."/>
            <person name="Jeffries T.W."/>
        </authorList>
    </citation>
    <scope>NUCLEOTIDE SEQUENCE [LARGE SCALE GENOMIC DNA]</scope>
    <source>
        <strain evidence="13">DSM 1968</strain>
    </source>
</reference>
<evidence type="ECO:0000256" key="4">
    <source>
        <dbReference type="ARBA" id="ARBA00022692"/>
    </source>
</evidence>
<evidence type="ECO:0000256" key="1">
    <source>
        <dbReference type="ARBA" id="ARBA00004141"/>
    </source>
</evidence>
<dbReference type="InterPro" id="IPR032880">
    <property type="entry name" value="CSC1/OSCA1-like_N"/>
</dbReference>
<dbReference type="Pfam" id="PF02714">
    <property type="entry name" value="RSN1_7TM"/>
    <property type="match status" value="1"/>
</dbReference>
<feature type="transmembrane region" description="Helical" evidence="7">
    <location>
        <begin position="595"/>
        <end position="612"/>
    </location>
</feature>
<evidence type="ECO:0000256" key="6">
    <source>
        <dbReference type="ARBA" id="ARBA00023136"/>
    </source>
</evidence>
<feature type="transmembrane region" description="Helical" evidence="7">
    <location>
        <begin position="633"/>
        <end position="655"/>
    </location>
</feature>
<dbReference type="GeneID" id="30964798"/>
<feature type="transmembrane region" description="Helical" evidence="7">
    <location>
        <begin position="520"/>
        <end position="549"/>
    </location>
</feature>
<feature type="domain" description="10TM putative phosphate transporter extracellular tail" evidence="9">
    <location>
        <begin position="782"/>
        <end position="873"/>
    </location>
</feature>
<dbReference type="Proteomes" id="UP000095038">
    <property type="component" value="Unassembled WGS sequence"/>
</dbReference>
<feature type="transmembrane region" description="Helical" evidence="7">
    <location>
        <begin position="474"/>
        <end position="500"/>
    </location>
</feature>
<dbReference type="InterPro" id="IPR003864">
    <property type="entry name" value="CSC1/OSCA1-like_7TM"/>
</dbReference>
<keyword evidence="13" id="KW-1185">Reference proteome</keyword>
<feature type="transmembrane region" description="Helical" evidence="7">
    <location>
        <begin position="661"/>
        <end position="678"/>
    </location>
</feature>
<dbReference type="InterPro" id="IPR045122">
    <property type="entry name" value="Csc1-like"/>
</dbReference>
<evidence type="ECO:0000256" key="7">
    <source>
        <dbReference type="SAM" id="Phobius"/>
    </source>
</evidence>
<evidence type="ECO:0000313" key="13">
    <source>
        <dbReference type="Proteomes" id="UP000095038"/>
    </source>
</evidence>
<dbReference type="GO" id="GO:0005227">
    <property type="term" value="F:calcium-activated cation channel activity"/>
    <property type="evidence" value="ECO:0007669"/>
    <property type="project" value="InterPro"/>
</dbReference>
<feature type="transmembrane region" description="Helical" evidence="7">
    <location>
        <begin position="146"/>
        <end position="165"/>
    </location>
</feature>
<dbReference type="EMBL" id="KV454477">
    <property type="protein sequence ID" value="ODV62363.1"/>
    <property type="molecule type" value="Genomic_DNA"/>
</dbReference>
<dbReference type="AlphaFoldDB" id="A0A1D2VL82"/>
<comment type="subcellular location">
    <subcellularLocation>
        <location evidence="1">Membrane</location>
        <topology evidence="1">Multi-pass membrane protein</topology>
    </subcellularLocation>
</comment>
<keyword evidence="5 7" id="KW-1133">Transmembrane helix</keyword>
<feature type="transmembrane region" description="Helical" evidence="7">
    <location>
        <begin position="377"/>
        <end position="407"/>
    </location>
</feature>
<sequence length="887" mass="100538">MSTTEDTKNTSTASVISSIIFNGVLLGAFTLAFLLLRIKFKRIYQPKSAYDLVDKSKKPEPLPPGVYQWLIILLKKKNNFIIRQAGIDGYFFLRYLFFISAFCLAGMILVYPIIIPINITGGNGNEGLDRLSFSNINSDNNNSSKYYAHIVCSWIFNGFLLFVIYRELIYYTNLRAVILSTPNYATRLPSRVVLFQSVPKQYLNEDEFKKLFTGIRKVWITRADHELGDKVEERDSLARNLESALNKLLKSAVKTKIKADKKNTVLQPIDEIVTYVPQNKRPTHKLFPIFGKSVDTINYAKVQLKKLNQEIIDLQLNHQNAKPMNSVFVEFENQYLAQLAYQSVAHHTPLSLGPCYIGISPDDIYWRNMRMFWYERLVRSLAAAAAIIAVIVLWAFPVAFVGMISNITSLTNKLTWLRWIYDLPDVLLGLITSLLPTIMLALLMLLLPFFIRFMAKISGSPTIQHIEYYTQQSFFGFQVIQVFLVTTISSSATAVVTKIIDNPTSSMSLLAENLPKSSNFYISYVVLQGFTISGALLLNYKGLLFFYAFSFLFDSSVRDKWTRFNSLEIVEWGTTFPIYTNLAVIIMAYSIISPIILLFGFFGFGLLYIAYLHSLCYVQGEGPDSRGMHYPRALYQTLVGVYLGQVCLLGLFAVGGAWGPIILQAICIGVTAFIHSIFNRAFDHLNTVVPVDTMRPLDGVSDTPSFSFHPKSPNHSHEQEKPTIEKVEGTAFDKEISDANNNSSIVDLSVIKSHEIDDTARVPLLADGDDEEIPHANPFVRFFQPHIYCSYKFCKQSIPSIYKSVDHDDQLVNNEHAYDYPAVAAKPPYLWIPADPMGLSKHEIKNFEGIVPITDEGAHFDEKGNIVWTGKPPEYHPTEEYEYNLKN</sequence>
<name>A0A1D2VL82_9ASCO</name>
<evidence type="ECO:0000256" key="5">
    <source>
        <dbReference type="ARBA" id="ARBA00022989"/>
    </source>
</evidence>
<dbReference type="PANTHER" id="PTHR13018:SF26">
    <property type="entry name" value="DOMAIN PROTEIN, PUTATIVE (AFU_ORTHOLOGUE AFUA_5G10920)-RELATED"/>
    <property type="match status" value="1"/>
</dbReference>
<evidence type="ECO:0000256" key="2">
    <source>
        <dbReference type="ARBA" id="ARBA00007779"/>
    </source>
</evidence>
<dbReference type="PANTHER" id="PTHR13018">
    <property type="entry name" value="PROBABLE MEMBRANE PROTEIN DUF221-RELATED"/>
    <property type="match status" value="1"/>
</dbReference>
<feature type="transmembrane region" description="Helical" evidence="7">
    <location>
        <begin position="12"/>
        <end position="36"/>
    </location>
</feature>
<feature type="transmembrane region" description="Helical" evidence="7">
    <location>
        <begin position="92"/>
        <end position="114"/>
    </location>
</feature>
<dbReference type="Pfam" id="PF14703">
    <property type="entry name" value="PHM7_cyt"/>
    <property type="match status" value="1"/>
</dbReference>